<feature type="compositionally biased region" description="Low complexity" evidence="9">
    <location>
        <begin position="58"/>
        <end position="69"/>
    </location>
</feature>
<dbReference type="VEuPathDB" id="FungiDB:Z518_06235"/>
<feature type="region of interest" description="Disordered" evidence="9">
    <location>
        <begin position="1"/>
        <end position="76"/>
    </location>
</feature>
<evidence type="ECO:0000256" key="1">
    <source>
        <dbReference type="ARBA" id="ARBA00002957"/>
    </source>
</evidence>
<feature type="compositionally biased region" description="Pro residues" evidence="9">
    <location>
        <begin position="48"/>
        <end position="57"/>
    </location>
</feature>
<keyword evidence="6 8" id="KW-1133">Transmembrane helix</keyword>
<evidence type="ECO:0000313" key="10">
    <source>
        <dbReference type="EMBL" id="KIX05363.1"/>
    </source>
</evidence>
<evidence type="ECO:0000256" key="4">
    <source>
        <dbReference type="ARBA" id="ARBA00015388"/>
    </source>
</evidence>
<evidence type="ECO:0000256" key="2">
    <source>
        <dbReference type="ARBA" id="ARBA00004651"/>
    </source>
</evidence>
<dbReference type="GO" id="GO:0005886">
    <property type="term" value="C:plasma membrane"/>
    <property type="evidence" value="ECO:0007669"/>
    <property type="project" value="UniProtKB-SubCell"/>
</dbReference>
<comment type="similarity">
    <text evidence="3 8">Belongs to the CTL (choline transporter-like) family.</text>
</comment>
<dbReference type="EMBL" id="KN847478">
    <property type="protein sequence ID" value="KIX05363.1"/>
    <property type="molecule type" value="Genomic_DNA"/>
</dbReference>
<feature type="transmembrane region" description="Helical" evidence="8">
    <location>
        <begin position="351"/>
        <end position="369"/>
    </location>
</feature>
<feature type="compositionally biased region" description="Low complexity" evidence="9">
    <location>
        <begin position="20"/>
        <end position="47"/>
    </location>
</feature>
<dbReference type="PANTHER" id="PTHR12385:SF4">
    <property type="entry name" value="PROTEIN PNS1"/>
    <property type="match status" value="1"/>
</dbReference>
<reference evidence="10 11" key="1">
    <citation type="submission" date="2015-01" db="EMBL/GenBank/DDBJ databases">
        <title>The Genome Sequence of Rhinocladiella mackenzie CBS 650.93.</title>
        <authorList>
            <consortium name="The Broad Institute Genomics Platform"/>
            <person name="Cuomo C."/>
            <person name="de Hoog S."/>
            <person name="Gorbushina A."/>
            <person name="Stielow B."/>
            <person name="Teixiera M."/>
            <person name="Abouelleil A."/>
            <person name="Chapman S.B."/>
            <person name="Priest M."/>
            <person name="Young S.K."/>
            <person name="Wortman J."/>
            <person name="Nusbaum C."/>
            <person name="Birren B."/>
        </authorList>
    </citation>
    <scope>NUCLEOTIDE SEQUENCE [LARGE SCALE GENOMIC DNA]</scope>
    <source>
        <strain evidence="10 11">CBS 650.93</strain>
    </source>
</reference>
<evidence type="ECO:0000313" key="11">
    <source>
        <dbReference type="Proteomes" id="UP000053617"/>
    </source>
</evidence>
<dbReference type="PANTHER" id="PTHR12385">
    <property type="entry name" value="CHOLINE TRANSPORTER-LIKE (SLC FAMILY 44)"/>
    <property type="match status" value="1"/>
</dbReference>
<protein>
    <recommendedName>
        <fullName evidence="4 8">Protein PNS1</fullName>
    </recommendedName>
</protein>
<dbReference type="Proteomes" id="UP000053617">
    <property type="component" value="Unassembled WGS sequence"/>
</dbReference>
<comment type="subcellular location">
    <subcellularLocation>
        <location evidence="2 8">Cell membrane</location>
        <topology evidence="2 8">Multi-pass membrane protein</topology>
    </subcellularLocation>
</comment>
<dbReference type="AlphaFoldDB" id="A0A0D2H4M4"/>
<comment type="function">
    <text evidence="1 8">Probably involved in transport through the plasma membrane.</text>
</comment>
<evidence type="ECO:0000256" key="5">
    <source>
        <dbReference type="ARBA" id="ARBA00022692"/>
    </source>
</evidence>
<evidence type="ECO:0000256" key="9">
    <source>
        <dbReference type="SAM" id="MobiDB-lite"/>
    </source>
</evidence>
<dbReference type="GeneID" id="25294306"/>
<name>A0A0D2H4M4_9EURO</name>
<feature type="transmembrane region" description="Helical" evidence="8">
    <location>
        <begin position="201"/>
        <end position="221"/>
    </location>
</feature>
<dbReference type="Pfam" id="PF04515">
    <property type="entry name" value="Choline_transpo"/>
    <property type="match status" value="1"/>
</dbReference>
<feature type="transmembrane region" description="Helical" evidence="8">
    <location>
        <begin position="242"/>
        <end position="273"/>
    </location>
</feature>
<dbReference type="GO" id="GO:0022857">
    <property type="term" value="F:transmembrane transporter activity"/>
    <property type="evidence" value="ECO:0007669"/>
    <property type="project" value="UniProtKB-UniRule"/>
</dbReference>
<feature type="transmembrane region" description="Helical" evidence="8">
    <location>
        <begin position="446"/>
        <end position="475"/>
    </location>
</feature>
<proteinExistence type="inferred from homology"/>
<dbReference type="RefSeq" id="XP_013272499.1">
    <property type="nucleotide sequence ID" value="XM_013417045.1"/>
</dbReference>
<gene>
    <name evidence="10" type="ORF">Z518_06235</name>
</gene>
<dbReference type="HOGENOM" id="CLU_026724_0_0_1"/>
<dbReference type="OrthoDB" id="44736at2759"/>
<feature type="transmembrane region" description="Helical" evidence="8">
    <location>
        <begin position="146"/>
        <end position="167"/>
    </location>
</feature>
<organism evidence="10 11">
    <name type="scientific">Rhinocladiella mackenziei CBS 650.93</name>
    <dbReference type="NCBI Taxonomy" id="1442369"/>
    <lineage>
        <taxon>Eukaryota</taxon>
        <taxon>Fungi</taxon>
        <taxon>Dikarya</taxon>
        <taxon>Ascomycota</taxon>
        <taxon>Pezizomycotina</taxon>
        <taxon>Eurotiomycetes</taxon>
        <taxon>Chaetothyriomycetidae</taxon>
        <taxon>Chaetothyriales</taxon>
        <taxon>Herpotrichiellaceae</taxon>
        <taxon>Rhinocladiella</taxon>
    </lineage>
</organism>
<keyword evidence="7 8" id="KW-0472">Membrane</keyword>
<keyword evidence="5 8" id="KW-0812">Transmembrane</keyword>
<feature type="transmembrane region" description="Helical" evidence="8">
    <location>
        <begin position="97"/>
        <end position="119"/>
    </location>
</feature>
<feature type="transmembrane region" description="Helical" evidence="8">
    <location>
        <begin position="293"/>
        <end position="310"/>
    </location>
</feature>
<evidence type="ECO:0000256" key="8">
    <source>
        <dbReference type="RuleBase" id="RU368066"/>
    </source>
</evidence>
<evidence type="ECO:0000256" key="3">
    <source>
        <dbReference type="ARBA" id="ARBA00007168"/>
    </source>
</evidence>
<feature type="transmembrane region" description="Helical" evidence="8">
    <location>
        <begin position="389"/>
        <end position="409"/>
    </location>
</feature>
<dbReference type="InterPro" id="IPR007603">
    <property type="entry name" value="Choline_transptr-like"/>
</dbReference>
<feature type="transmembrane region" description="Helical" evidence="8">
    <location>
        <begin position="174"/>
        <end position="195"/>
    </location>
</feature>
<dbReference type="STRING" id="1442369.A0A0D2H4M4"/>
<keyword evidence="11" id="KW-1185">Reference proteome</keyword>
<evidence type="ECO:0000256" key="6">
    <source>
        <dbReference type="ARBA" id="ARBA00022989"/>
    </source>
</evidence>
<accession>A0A0D2H4M4</accession>
<evidence type="ECO:0000256" key="7">
    <source>
        <dbReference type="ARBA" id="ARBA00023136"/>
    </source>
</evidence>
<feature type="transmembrane region" description="Helical" evidence="8">
    <location>
        <begin position="487"/>
        <end position="504"/>
    </location>
</feature>
<sequence length="553" mass="61545">MAQQGEAADYYSSQNLTGNQYQRQSYQQYPPSQAAPPQGYQQQYEQPYQPPPQPYQPQEPKYTQQPPTYGDNFVPPQDNKQSFQETFKIQKPKFNDLWAGLLLTATFFGFVAVSGLTLYRYSKYHTFNGGGIYGSDNDFSLNTNTIILFAFVLCVGLAVSWAYFLAARAFTKQFVWLTGILNCALAVGTAVYYLYRRLWSAGIVFAIFAIFAIICFISWIPRIPFAVVMLQQTMDIARMKRVHVFLVSFVGGVASVAFAAWFSVTLVAIYVAYMPSDANSNANPACADGGCSSGKVIGLVVFVTFAGYWISEWIKNTIHTVVAGVYGSWYFCAGRPGGIPRGATAGALRRATTYSFGSISFGSLIVALINMLRQACSIAQRQEASDGNIIGTIMFCILGCIVSILNWLVEFINRYAFSHIALYGKAYIPAAKDTWKMMKDRGIDALVNDCLVGPVLTMGSIFVAYLCALLAYLYLEFTHPAYNEGRTFTPVIMAFAFLIGLQICQTFMTPIGSGVDTIFVAMAWDPQVAMTDHREFWERLVHVYPHVQQVIHV</sequence>